<evidence type="ECO:0000256" key="3">
    <source>
        <dbReference type="ARBA" id="ARBA00013017"/>
    </source>
</evidence>
<dbReference type="InterPro" id="IPR036249">
    <property type="entry name" value="Thioredoxin-like_sf"/>
</dbReference>
<dbReference type="GO" id="GO:0034599">
    <property type="term" value="P:cellular response to oxidative stress"/>
    <property type="evidence" value="ECO:0007669"/>
    <property type="project" value="TreeGrafter"/>
</dbReference>
<dbReference type="Pfam" id="PF00578">
    <property type="entry name" value="AhpC-TSA"/>
    <property type="match status" value="1"/>
</dbReference>
<dbReference type="SUPFAM" id="SSF52833">
    <property type="entry name" value="Thioredoxin-like"/>
    <property type="match status" value="1"/>
</dbReference>
<dbReference type="EC" id="1.11.1.24" evidence="3"/>
<evidence type="ECO:0000256" key="10">
    <source>
        <dbReference type="ARBA" id="ARBA00038489"/>
    </source>
</evidence>
<keyword evidence="4 15" id="KW-0575">Peroxidase</keyword>
<dbReference type="GO" id="GO:0045454">
    <property type="term" value="P:cell redox homeostasis"/>
    <property type="evidence" value="ECO:0007669"/>
    <property type="project" value="TreeGrafter"/>
</dbReference>
<dbReference type="FunFam" id="3.40.30.10:FF:000007">
    <property type="entry name" value="Thioredoxin-dependent thiol peroxidase"/>
    <property type="match status" value="1"/>
</dbReference>
<dbReference type="GO" id="GO:0008379">
    <property type="term" value="F:thioredoxin peroxidase activity"/>
    <property type="evidence" value="ECO:0007669"/>
    <property type="project" value="TreeGrafter"/>
</dbReference>
<evidence type="ECO:0000256" key="13">
    <source>
        <dbReference type="SAM" id="SignalP"/>
    </source>
</evidence>
<dbReference type="PANTHER" id="PTHR42801:SF4">
    <property type="entry name" value="AHPC_TSA FAMILY PROTEIN"/>
    <property type="match status" value="1"/>
</dbReference>
<dbReference type="InterPro" id="IPR050924">
    <property type="entry name" value="Peroxiredoxin_BCP/PrxQ"/>
</dbReference>
<evidence type="ECO:0000259" key="14">
    <source>
        <dbReference type="PROSITE" id="PS51352"/>
    </source>
</evidence>
<evidence type="ECO:0000256" key="5">
    <source>
        <dbReference type="ARBA" id="ARBA00022862"/>
    </source>
</evidence>
<evidence type="ECO:0000313" key="16">
    <source>
        <dbReference type="Proteomes" id="UP000316095"/>
    </source>
</evidence>
<evidence type="ECO:0000256" key="9">
    <source>
        <dbReference type="ARBA" id="ARBA00032824"/>
    </source>
</evidence>
<dbReference type="Proteomes" id="UP000316095">
    <property type="component" value="Unassembled WGS sequence"/>
</dbReference>
<dbReference type="AlphaFoldDB" id="A0A5C5XBQ7"/>
<organism evidence="15 16">
    <name type="scientific">Rubinisphaera italica</name>
    <dbReference type="NCBI Taxonomy" id="2527969"/>
    <lineage>
        <taxon>Bacteria</taxon>
        <taxon>Pseudomonadati</taxon>
        <taxon>Planctomycetota</taxon>
        <taxon>Planctomycetia</taxon>
        <taxon>Planctomycetales</taxon>
        <taxon>Planctomycetaceae</taxon>
        <taxon>Rubinisphaera</taxon>
    </lineage>
</organism>
<evidence type="ECO:0000256" key="2">
    <source>
        <dbReference type="ARBA" id="ARBA00011245"/>
    </source>
</evidence>
<dbReference type="PROSITE" id="PS51352">
    <property type="entry name" value="THIOREDOXIN_2"/>
    <property type="match status" value="1"/>
</dbReference>
<keyword evidence="6 15" id="KW-0560">Oxidoreductase</keyword>
<feature type="chain" id="PRO_5023115839" description="thioredoxin-dependent peroxiredoxin" evidence="13">
    <location>
        <begin position="23"/>
        <end position="189"/>
    </location>
</feature>
<evidence type="ECO:0000256" key="8">
    <source>
        <dbReference type="ARBA" id="ARBA00023284"/>
    </source>
</evidence>
<evidence type="ECO:0000313" key="15">
    <source>
        <dbReference type="EMBL" id="TWT60194.1"/>
    </source>
</evidence>
<accession>A0A5C5XBQ7</accession>
<dbReference type="EMBL" id="SJPG01000001">
    <property type="protein sequence ID" value="TWT60194.1"/>
    <property type="molecule type" value="Genomic_DNA"/>
</dbReference>
<comment type="catalytic activity">
    <reaction evidence="12">
        <text>a hydroperoxide + [thioredoxin]-dithiol = an alcohol + [thioredoxin]-disulfide + H2O</text>
        <dbReference type="Rhea" id="RHEA:62620"/>
        <dbReference type="Rhea" id="RHEA-COMP:10698"/>
        <dbReference type="Rhea" id="RHEA-COMP:10700"/>
        <dbReference type="ChEBI" id="CHEBI:15377"/>
        <dbReference type="ChEBI" id="CHEBI:29950"/>
        <dbReference type="ChEBI" id="CHEBI:30879"/>
        <dbReference type="ChEBI" id="CHEBI:35924"/>
        <dbReference type="ChEBI" id="CHEBI:50058"/>
        <dbReference type="EC" id="1.11.1.24"/>
    </reaction>
</comment>
<evidence type="ECO:0000256" key="12">
    <source>
        <dbReference type="ARBA" id="ARBA00049091"/>
    </source>
</evidence>
<keyword evidence="13" id="KW-0732">Signal</keyword>
<evidence type="ECO:0000256" key="7">
    <source>
        <dbReference type="ARBA" id="ARBA00023157"/>
    </source>
</evidence>
<dbReference type="GO" id="GO:0005737">
    <property type="term" value="C:cytoplasm"/>
    <property type="evidence" value="ECO:0007669"/>
    <property type="project" value="TreeGrafter"/>
</dbReference>
<comment type="similarity">
    <text evidence="10">Belongs to the peroxiredoxin family. BCP/PrxQ subfamily.</text>
</comment>
<dbReference type="Gene3D" id="3.40.30.10">
    <property type="entry name" value="Glutaredoxin"/>
    <property type="match status" value="1"/>
</dbReference>
<name>A0A5C5XBQ7_9PLAN</name>
<keyword evidence="16" id="KW-1185">Reference proteome</keyword>
<keyword evidence="7" id="KW-1015">Disulfide bond</keyword>
<dbReference type="RefSeq" id="WP_146502347.1">
    <property type="nucleotide sequence ID" value="NZ_SJPG01000001.1"/>
</dbReference>
<evidence type="ECO:0000256" key="11">
    <source>
        <dbReference type="ARBA" id="ARBA00042639"/>
    </source>
</evidence>
<comment type="subunit">
    <text evidence="2">Monomer.</text>
</comment>
<evidence type="ECO:0000256" key="4">
    <source>
        <dbReference type="ARBA" id="ARBA00022559"/>
    </source>
</evidence>
<gene>
    <name evidence="15" type="primary">bcp_2</name>
    <name evidence="15" type="ORF">Pan54_09080</name>
</gene>
<evidence type="ECO:0000256" key="6">
    <source>
        <dbReference type="ARBA" id="ARBA00023002"/>
    </source>
</evidence>
<comment type="caution">
    <text evidence="15">The sequence shown here is derived from an EMBL/GenBank/DDBJ whole genome shotgun (WGS) entry which is preliminary data.</text>
</comment>
<feature type="domain" description="Thioredoxin" evidence="14">
    <location>
        <begin position="25"/>
        <end position="189"/>
    </location>
</feature>
<evidence type="ECO:0000256" key="1">
    <source>
        <dbReference type="ARBA" id="ARBA00003330"/>
    </source>
</evidence>
<reference evidence="15 16" key="1">
    <citation type="submission" date="2019-02" db="EMBL/GenBank/DDBJ databases">
        <title>Deep-cultivation of Planctomycetes and their phenomic and genomic characterization uncovers novel biology.</title>
        <authorList>
            <person name="Wiegand S."/>
            <person name="Jogler M."/>
            <person name="Boedeker C."/>
            <person name="Pinto D."/>
            <person name="Vollmers J."/>
            <person name="Rivas-Marin E."/>
            <person name="Kohn T."/>
            <person name="Peeters S.H."/>
            <person name="Heuer A."/>
            <person name="Rast P."/>
            <person name="Oberbeckmann S."/>
            <person name="Bunk B."/>
            <person name="Jeske O."/>
            <person name="Meyerdierks A."/>
            <person name="Storesund J.E."/>
            <person name="Kallscheuer N."/>
            <person name="Luecker S."/>
            <person name="Lage O.M."/>
            <person name="Pohl T."/>
            <person name="Merkel B.J."/>
            <person name="Hornburger P."/>
            <person name="Mueller R.-W."/>
            <person name="Bruemmer F."/>
            <person name="Labrenz M."/>
            <person name="Spormann A.M."/>
            <person name="Op Den Camp H."/>
            <person name="Overmann J."/>
            <person name="Amann R."/>
            <person name="Jetten M.S.M."/>
            <person name="Mascher T."/>
            <person name="Medema M.H."/>
            <person name="Devos D.P."/>
            <person name="Kaster A.-K."/>
            <person name="Ovreas L."/>
            <person name="Rohde M."/>
            <person name="Galperin M.Y."/>
            <person name="Jogler C."/>
        </authorList>
    </citation>
    <scope>NUCLEOTIDE SEQUENCE [LARGE SCALE GENOMIC DNA]</scope>
    <source>
        <strain evidence="15 16">Pan54</strain>
    </source>
</reference>
<proteinExistence type="inferred from homology"/>
<comment type="function">
    <text evidence="1">Thiol-specific peroxidase that catalyzes the reduction of hydrogen peroxide and organic hydroperoxides to water and alcohols, respectively. Plays a role in cell protection against oxidative stress by detoxifying peroxides and as sensor of hydrogen peroxide-mediated signaling events.</text>
</comment>
<keyword evidence="5" id="KW-0049">Antioxidant</keyword>
<dbReference type="InterPro" id="IPR013766">
    <property type="entry name" value="Thioredoxin_domain"/>
</dbReference>
<dbReference type="CDD" id="cd03017">
    <property type="entry name" value="PRX_BCP"/>
    <property type="match status" value="1"/>
</dbReference>
<sequence precursor="true">MLRLFTAMVFSGMICFSGIAQAASPNVGDAAPKFSSKDDQGKEWKSTDHVGKKILVVYFYPADMTGGCTKQACGFRDDMAKLNDADVEVVGVSGDTVESHQLFKKVHDLNFTLLADTDGSVAEAFGVPTKSGGSIEREVEGINHVLTRGVTASRWTFVIDQSGKIAYKDTSVNAAEDSKTIIETVNKLQ</sequence>
<dbReference type="OrthoDB" id="9812811at2"/>
<dbReference type="InterPro" id="IPR000866">
    <property type="entry name" value="AhpC/TSA"/>
</dbReference>
<protein>
    <recommendedName>
        <fullName evidence="3">thioredoxin-dependent peroxiredoxin</fullName>
        <ecNumber evidence="3">1.11.1.24</ecNumber>
    </recommendedName>
    <alternativeName>
        <fullName evidence="9">Thioredoxin peroxidase</fullName>
    </alternativeName>
    <alternativeName>
        <fullName evidence="11">Thioredoxin-dependent peroxiredoxin Bcp</fullName>
    </alternativeName>
</protein>
<feature type="signal peptide" evidence="13">
    <location>
        <begin position="1"/>
        <end position="22"/>
    </location>
</feature>
<dbReference type="PANTHER" id="PTHR42801">
    <property type="entry name" value="THIOREDOXIN-DEPENDENT PEROXIDE REDUCTASE"/>
    <property type="match status" value="1"/>
</dbReference>
<keyword evidence="8" id="KW-0676">Redox-active center</keyword>